<comment type="cofactor">
    <cofactor evidence="1">
        <name>Mg(2+)</name>
        <dbReference type="ChEBI" id="CHEBI:18420"/>
    </cofactor>
</comment>
<comment type="catalytic activity">
    <reaction evidence="1">
        <text>ATP + H2O = ADP + phosphate + H(+)</text>
        <dbReference type="Rhea" id="RHEA:13065"/>
        <dbReference type="ChEBI" id="CHEBI:15377"/>
        <dbReference type="ChEBI" id="CHEBI:15378"/>
        <dbReference type="ChEBI" id="CHEBI:30616"/>
        <dbReference type="ChEBI" id="CHEBI:43474"/>
        <dbReference type="ChEBI" id="CHEBI:456216"/>
        <dbReference type="EC" id="5.6.2.3"/>
    </reaction>
</comment>
<evidence type="ECO:0000313" key="4">
    <source>
        <dbReference type="EMBL" id="KAK2752950.1"/>
    </source>
</evidence>
<keyword evidence="1" id="KW-0233">DNA recombination</keyword>
<protein>
    <recommendedName>
        <fullName evidence="1">ATP-dependent DNA helicase</fullName>
        <ecNumber evidence="1">5.6.2.3</ecNumber>
    </recommendedName>
</protein>
<comment type="similarity">
    <text evidence="1">Belongs to the helicase family.</text>
</comment>
<dbReference type="PANTHER" id="PTHR47642:SF5">
    <property type="entry name" value="ATP-DEPENDENT DNA HELICASE"/>
    <property type="match status" value="1"/>
</dbReference>
<dbReference type="PANTHER" id="PTHR47642">
    <property type="entry name" value="ATP-DEPENDENT DNA HELICASE"/>
    <property type="match status" value="1"/>
</dbReference>
<feature type="region of interest" description="Disordered" evidence="2">
    <location>
        <begin position="118"/>
        <end position="175"/>
    </location>
</feature>
<evidence type="ECO:0000313" key="5">
    <source>
        <dbReference type="Proteomes" id="UP001281614"/>
    </source>
</evidence>
<dbReference type="SMART" id="SM00382">
    <property type="entry name" value="AAA"/>
    <property type="match status" value="1"/>
</dbReference>
<dbReference type="SUPFAM" id="SSF52540">
    <property type="entry name" value="P-loop containing nucleoside triphosphate hydrolases"/>
    <property type="match status" value="2"/>
</dbReference>
<dbReference type="EMBL" id="VYYT01000245">
    <property type="protein sequence ID" value="KAK2752950.1"/>
    <property type="molecule type" value="Genomic_DNA"/>
</dbReference>
<accession>A0AAD9YCP6</accession>
<keyword evidence="1" id="KW-0227">DNA damage</keyword>
<comment type="caution">
    <text evidence="4">The sequence shown here is derived from an EMBL/GenBank/DDBJ whole genome shotgun (WGS) entry which is preliminary data.</text>
</comment>
<dbReference type="GO" id="GO:0016787">
    <property type="term" value="F:hydrolase activity"/>
    <property type="evidence" value="ECO:0007669"/>
    <property type="project" value="UniProtKB-KW"/>
</dbReference>
<organism evidence="4 5">
    <name type="scientific">Colletotrichum kahawae</name>
    <name type="common">Coffee berry disease fungus</name>
    <dbReference type="NCBI Taxonomy" id="34407"/>
    <lineage>
        <taxon>Eukaryota</taxon>
        <taxon>Fungi</taxon>
        <taxon>Dikarya</taxon>
        <taxon>Ascomycota</taxon>
        <taxon>Pezizomycotina</taxon>
        <taxon>Sordariomycetes</taxon>
        <taxon>Hypocreomycetidae</taxon>
        <taxon>Glomerellales</taxon>
        <taxon>Glomerellaceae</taxon>
        <taxon>Colletotrichum</taxon>
        <taxon>Colletotrichum gloeosporioides species complex</taxon>
    </lineage>
</organism>
<dbReference type="GO" id="GO:0043139">
    <property type="term" value="F:5'-3' DNA helicase activity"/>
    <property type="evidence" value="ECO:0007669"/>
    <property type="project" value="UniProtKB-EC"/>
</dbReference>
<evidence type="ECO:0000259" key="3">
    <source>
        <dbReference type="SMART" id="SM00382"/>
    </source>
</evidence>
<dbReference type="InterPro" id="IPR003593">
    <property type="entry name" value="AAA+_ATPase"/>
</dbReference>
<gene>
    <name evidence="4" type="ORF">CKAH01_06191</name>
</gene>
<dbReference type="Pfam" id="PF05970">
    <property type="entry name" value="PIF1"/>
    <property type="match status" value="1"/>
</dbReference>
<keyword evidence="1" id="KW-0378">Hydrolase</keyword>
<dbReference type="Proteomes" id="UP001281614">
    <property type="component" value="Unassembled WGS sequence"/>
</dbReference>
<evidence type="ECO:0000256" key="1">
    <source>
        <dbReference type="RuleBase" id="RU363044"/>
    </source>
</evidence>
<keyword evidence="5" id="KW-1185">Reference proteome</keyword>
<name>A0AAD9YCP6_COLKA</name>
<keyword evidence="1" id="KW-0234">DNA repair</keyword>
<sequence>MTKSKPARDALVGNPRPASQQARLAAVNYIDDARSPVVRDSGYAPKYYVVYNLRGPQAHGRKYGIFTNWNDAKGQTEGCKNKNTTASTFNQAVNLLVEGLALEIDDGCLLNYPLAQPNQSTAPAPAPASAPAPVKRPREEEDGPDPFFVDVRPQKTVKREENHQSGTPELPIMVEDDSDDEVPKETENFCAAAIKGEGGFEDDEEAMMEAEGFIPLSGYSDQTNEYIKRENDRHRGGEAPAVAEAPPEPSLCPEQQHALDLAMQGHNLFITGSGGCGKSVLVKALHRAFDAQKKTVYLVAPTGQAATNINGRTTYSYAGWSTTAPKETIRTLIQEARRRSVWDRIMSTNVLIIDEISMVESEFFNRLSDVLTSLRREAFVRNYPSVVETQTADSVKRPFGGIQVIAVGDFCQLPPVLPFANCTEEVAYNEHSGTSTACGKMDIDKKDNLHYCPRDREHPSFRDADKWAFNSRTWEQCNFQYIHLTKIHRQTDEHFITMLQNIRLGHTTDADLDVLLQPRAVRDGIALFSHKQKAKDHNQRELNKLPSRPESCVALDYPRDLGDNNDKHRFDKHLTLKAGMPVVLLANVSSPLSQCHRAHRSKASWNNALINSSQLDVEKGLCNGSQGKLIRFVRTLHDHNMPKEPDEKSYKGDRYGYEVACARYDQISDYIQGASGIEGFPEVIFANGQRRVIVPYCNMHDIETAIEQTSNGTRKVLKGYSARTQIPLVPGWAMTIHKSQSLSLDRVSVNLEDVWDGRQTYVALSRARSLGGLKVIGNKAKMRRTLPLDPEVRKFMREVERRAATAEEASR</sequence>
<dbReference type="GO" id="GO:0005524">
    <property type="term" value="F:ATP binding"/>
    <property type="evidence" value="ECO:0007669"/>
    <property type="project" value="UniProtKB-KW"/>
</dbReference>
<dbReference type="CDD" id="cd18809">
    <property type="entry name" value="SF1_C_RecD"/>
    <property type="match status" value="1"/>
</dbReference>
<feature type="domain" description="AAA+ ATPase" evidence="3">
    <location>
        <begin position="264"/>
        <end position="433"/>
    </location>
</feature>
<dbReference type="InterPro" id="IPR027417">
    <property type="entry name" value="P-loop_NTPase"/>
</dbReference>
<keyword evidence="1 4" id="KW-0347">Helicase</keyword>
<dbReference type="EC" id="5.6.2.3" evidence="1"/>
<dbReference type="CDD" id="cd18037">
    <property type="entry name" value="DEXSc_Pif1_like"/>
    <property type="match status" value="1"/>
</dbReference>
<evidence type="ECO:0000256" key="2">
    <source>
        <dbReference type="SAM" id="MobiDB-lite"/>
    </source>
</evidence>
<dbReference type="InterPro" id="IPR010285">
    <property type="entry name" value="DNA_helicase_pif1-like_DEAD"/>
</dbReference>
<dbReference type="GO" id="GO:0000723">
    <property type="term" value="P:telomere maintenance"/>
    <property type="evidence" value="ECO:0007669"/>
    <property type="project" value="InterPro"/>
</dbReference>
<dbReference type="AlphaFoldDB" id="A0AAD9YCP6"/>
<dbReference type="InterPro" id="IPR051055">
    <property type="entry name" value="PIF1_helicase"/>
</dbReference>
<keyword evidence="1" id="KW-0547">Nucleotide-binding</keyword>
<keyword evidence="1" id="KW-0067">ATP-binding</keyword>
<dbReference type="GO" id="GO:0006281">
    <property type="term" value="P:DNA repair"/>
    <property type="evidence" value="ECO:0007669"/>
    <property type="project" value="UniProtKB-KW"/>
</dbReference>
<dbReference type="GO" id="GO:0006310">
    <property type="term" value="P:DNA recombination"/>
    <property type="evidence" value="ECO:0007669"/>
    <property type="project" value="UniProtKB-KW"/>
</dbReference>
<dbReference type="Gene3D" id="3.40.50.300">
    <property type="entry name" value="P-loop containing nucleotide triphosphate hydrolases"/>
    <property type="match status" value="2"/>
</dbReference>
<reference evidence="4" key="1">
    <citation type="submission" date="2023-02" db="EMBL/GenBank/DDBJ databases">
        <title>Colletotrichum kahawae CIFC_Que2 genome sequencing and assembly.</title>
        <authorList>
            <person name="Baroncelli R."/>
        </authorList>
    </citation>
    <scope>NUCLEOTIDE SEQUENCE</scope>
    <source>
        <strain evidence="4">CIFC_Que2</strain>
    </source>
</reference>
<proteinExistence type="inferred from homology"/>